<dbReference type="PANTHER" id="PTHR43092:SF6">
    <property type="entry name" value="BLR1280 PROTEIN"/>
    <property type="match status" value="1"/>
</dbReference>
<keyword evidence="1" id="KW-0663">Pyridoxal phosphate</keyword>
<evidence type="ECO:0000313" key="4">
    <source>
        <dbReference type="Proteomes" id="UP000006320"/>
    </source>
</evidence>
<dbReference type="EMBL" id="BAEM01000021">
    <property type="protein sequence ID" value="GAC09245.1"/>
    <property type="molecule type" value="Genomic_DNA"/>
</dbReference>
<evidence type="ECO:0000256" key="1">
    <source>
        <dbReference type="ARBA" id="ARBA00022898"/>
    </source>
</evidence>
<name>A0AAV3UVZ6_9ALTE</name>
<dbReference type="Pfam" id="PF00266">
    <property type="entry name" value="Aminotran_5"/>
    <property type="match status" value="1"/>
</dbReference>
<dbReference type="SUPFAM" id="SSF53383">
    <property type="entry name" value="PLP-dependent transferases"/>
    <property type="match status" value="1"/>
</dbReference>
<comment type="caution">
    <text evidence="3">The sequence shown here is derived from an EMBL/GenBank/DDBJ whole genome shotgun (WGS) entry which is preliminary data.</text>
</comment>
<feature type="domain" description="Aminotransferase class V" evidence="2">
    <location>
        <begin position="160"/>
        <end position="435"/>
    </location>
</feature>
<dbReference type="Proteomes" id="UP000006320">
    <property type="component" value="Unassembled WGS sequence"/>
</dbReference>
<dbReference type="InterPro" id="IPR000192">
    <property type="entry name" value="Aminotrans_V_dom"/>
</dbReference>
<dbReference type="AlphaFoldDB" id="A0AAV3UVZ6"/>
<dbReference type="InterPro" id="IPR015422">
    <property type="entry name" value="PyrdxlP-dep_Trfase_small"/>
</dbReference>
<dbReference type="PANTHER" id="PTHR43092">
    <property type="entry name" value="L-CYSTEINE DESULFHYDRASE"/>
    <property type="match status" value="1"/>
</dbReference>
<dbReference type="RefSeq" id="WP_007986183.1">
    <property type="nucleotide sequence ID" value="NZ_BAEM01000021.1"/>
</dbReference>
<organism evidence="3 4">
    <name type="scientific">Paraglaciecola chathamensis S18K6</name>
    <dbReference type="NCBI Taxonomy" id="1127672"/>
    <lineage>
        <taxon>Bacteria</taxon>
        <taxon>Pseudomonadati</taxon>
        <taxon>Pseudomonadota</taxon>
        <taxon>Gammaproteobacteria</taxon>
        <taxon>Alteromonadales</taxon>
        <taxon>Alteromonadaceae</taxon>
        <taxon>Paraglaciecola</taxon>
    </lineage>
</organism>
<accession>A0AAV3UVZ6</accession>
<protein>
    <submittedName>
        <fullName evidence="3">Twin-arginine translocation pathway signal</fullName>
    </submittedName>
</protein>
<dbReference type="InterPro" id="IPR015424">
    <property type="entry name" value="PyrdxlP-dep_Trfase"/>
</dbReference>
<dbReference type="Gene3D" id="3.90.1150.10">
    <property type="entry name" value="Aspartate Aminotransferase, domain 1"/>
    <property type="match status" value="1"/>
</dbReference>
<sequence length="480" mass="53195">MPSQRALAQVVLHQRQKTVPFEYKSIEAHHLYLVKIGVVMSEDSNNIDRRTMLKSLTAGAIYSIAAPSIVQAKSSMSPVDFPSISEDVSPQSLAINESFWARVAPFYDTAQGIVNLEHGYWGKMSRPVQEDFVANTRKVNTELSYYARKHYADDQIISSNKVAEALGAKNEELVLTRNATESIHNLIRQYNALGPNDAVLYTDIDYPSFKDTMQWLATSRNIEAVEVVLPAQADQKQILDTYIEAFDKHPNLKLMLLTHVSNQHGLVLPVAKISAIAKLRGIDVICDCAQSWGLLDFNINDLNVDWAGFNLHKWIGSPVGVGALYMKNGSLSKISPYPGESDPDNTKASARVHTATVNFASILTIPAAIDFHQRLGGKNKEARLRHLRSLWVNEARKMPHIEVLGALDDESASGMGAFRLKGKTSLQDAQALQKRLEYEFGVFTVVRVGLDSGCCIRITPQVFTCANDMSQLVLALKNLA</sequence>
<gene>
    <name evidence="3" type="ORF">GCHA_1284</name>
</gene>
<evidence type="ECO:0000259" key="2">
    <source>
        <dbReference type="Pfam" id="PF00266"/>
    </source>
</evidence>
<reference evidence="3 4" key="1">
    <citation type="journal article" date="2017" name="Antonie Van Leeuwenhoek">
        <title>Rhizobium rhizosphaerae sp. nov., a novel species isolated from rice rhizosphere.</title>
        <authorList>
            <person name="Zhao J.J."/>
            <person name="Zhang J."/>
            <person name="Zhang R.J."/>
            <person name="Zhang C.W."/>
            <person name="Yin H.Q."/>
            <person name="Zhang X.X."/>
        </authorList>
    </citation>
    <scope>NUCLEOTIDE SEQUENCE [LARGE SCALE GENOMIC DNA]</scope>
    <source>
        <strain evidence="3 4">S18K6</strain>
    </source>
</reference>
<dbReference type="Gene3D" id="3.40.640.10">
    <property type="entry name" value="Type I PLP-dependent aspartate aminotransferase-like (Major domain)"/>
    <property type="match status" value="1"/>
</dbReference>
<proteinExistence type="predicted"/>
<dbReference type="InterPro" id="IPR015421">
    <property type="entry name" value="PyrdxlP-dep_Trfase_major"/>
</dbReference>
<evidence type="ECO:0000313" key="3">
    <source>
        <dbReference type="EMBL" id="GAC09245.1"/>
    </source>
</evidence>